<sequence length="172" mass="19163">MRREAAKGTRPLGEPSVPDMTAKAIQILQKSPNGFFLYVHTNRVDYHHHRNEAKKALLGALELEEAVIEAVKRTNERDTLIIVTSPFSQMMKIAGFSDRGNDILASLNFKQPSASPLSRSTHGADDVGIYAQGPMSHLFHTVHEQHYIAHVMAYAACVGPYKSTARCNRKKH</sequence>
<dbReference type="InterPro" id="IPR017850">
    <property type="entry name" value="Alkaline_phosphatase_core_sf"/>
</dbReference>
<evidence type="ECO:0000313" key="4">
    <source>
        <dbReference type="Proteomes" id="UP001217089"/>
    </source>
</evidence>
<reference evidence="3 4" key="1">
    <citation type="submission" date="2022-12" db="EMBL/GenBank/DDBJ databases">
        <title>Chromosome-level genome of Tegillarca granosa.</title>
        <authorList>
            <person name="Kim J."/>
        </authorList>
    </citation>
    <scope>NUCLEOTIDE SEQUENCE [LARGE SCALE GENOMIC DNA]</scope>
    <source>
        <strain evidence="3">Teg-2019</strain>
        <tissue evidence="3">Adductor muscle</tissue>
    </source>
</reference>
<evidence type="ECO:0000313" key="3">
    <source>
        <dbReference type="EMBL" id="KAJ8303448.1"/>
    </source>
</evidence>
<accession>A0ABQ9EJP5</accession>
<keyword evidence="4" id="KW-1185">Reference proteome</keyword>
<keyword evidence="2" id="KW-0597">Phosphoprotein</keyword>
<gene>
    <name evidence="3" type="ORF">KUTeg_019844</name>
</gene>
<dbReference type="Pfam" id="PF00245">
    <property type="entry name" value="Alk_phosphatase"/>
    <property type="match status" value="2"/>
</dbReference>
<dbReference type="Gene3D" id="3.40.720.10">
    <property type="entry name" value="Alkaline Phosphatase, subunit A"/>
    <property type="match status" value="1"/>
</dbReference>
<protein>
    <recommendedName>
        <fullName evidence="1">alkaline phosphatase</fullName>
        <ecNumber evidence="1">3.1.3.1</ecNumber>
    </recommendedName>
</protein>
<dbReference type="SUPFAM" id="SSF53649">
    <property type="entry name" value="Alkaline phosphatase-like"/>
    <property type="match status" value="1"/>
</dbReference>
<dbReference type="EMBL" id="JARBDR010000917">
    <property type="protein sequence ID" value="KAJ8303448.1"/>
    <property type="molecule type" value="Genomic_DNA"/>
</dbReference>
<organism evidence="3 4">
    <name type="scientific">Tegillarca granosa</name>
    <name type="common">Malaysian cockle</name>
    <name type="synonym">Anadara granosa</name>
    <dbReference type="NCBI Taxonomy" id="220873"/>
    <lineage>
        <taxon>Eukaryota</taxon>
        <taxon>Metazoa</taxon>
        <taxon>Spiralia</taxon>
        <taxon>Lophotrochozoa</taxon>
        <taxon>Mollusca</taxon>
        <taxon>Bivalvia</taxon>
        <taxon>Autobranchia</taxon>
        <taxon>Pteriomorphia</taxon>
        <taxon>Arcoida</taxon>
        <taxon>Arcoidea</taxon>
        <taxon>Arcidae</taxon>
        <taxon>Tegillarca</taxon>
    </lineage>
</organism>
<name>A0ABQ9EJP5_TEGGR</name>
<evidence type="ECO:0000256" key="1">
    <source>
        <dbReference type="ARBA" id="ARBA00012647"/>
    </source>
</evidence>
<dbReference type="Proteomes" id="UP001217089">
    <property type="component" value="Unassembled WGS sequence"/>
</dbReference>
<dbReference type="InterPro" id="IPR001952">
    <property type="entry name" value="Alkaline_phosphatase"/>
</dbReference>
<comment type="caution">
    <text evidence="3">The sequence shown here is derived from an EMBL/GenBank/DDBJ whole genome shotgun (WGS) entry which is preliminary data.</text>
</comment>
<dbReference type="PANTHER" id="PTHR11596:SF5">
    <property type="entry name" value="ALKALINE PHOSPHATASE"/>
    <property type="match status" value="1"/>
</dbReference>
<proteinExistence type="predicted"/>
<dbReference type="EC" id="3.1.3.1" evidence="1"/>
<evidence type="ECO:0000256" key="2">
    <source>
        <dbReference type="ARBA" id="ARBA00022553"/>
    </source>
</evidence>
<dbReference type="PANTHER" id="PTHR11596">
    <property type="entry name" value="ALKALINE PHOSPHATASE"/>
    <property type="match status" value="1"/>
</dbReference>